<evidence type="ECO:0000313" key="2">
    <source>
        <dbReference type="EMBL" id="CAG8834444.1"/>
    </source>
</evidence>
<accession>A0A9N9PLD9</accession>
<dbReference type="EMBL" id="CAJVQA010073487">
    <property type="protein sequence ID" value="CAG8834444.1"/>
    <property type="molecule type" value="Genomic_DNA"/>
</dbReference>
<feature type="compositionally biased region" description="Basic and acidic residues" evidence="1">
    <location>
        <begin position="29"/>
        <end position="40"/>
    </location>
</feature>
<evidence type="ECO:0000256" key="1">
    <source>
        <dbReference type="SAM" id="MobiDB-lite"/>
    </source>
</evidence>
<protein>
    <submittedName>
        <fullName evidence="2">2052_t:CDS:1</fullName>
    </submittedName>
</protein>
<organism evidence="2 3">
    <name type="scientific">Cetraspora pellucida</name>
    <dbReference type="NCBI Taxonomy" id="1433469"/>
    <lineage>
        <taxon>Eukaryota</taxon>
        <taxon>Fungi</taxon>
        <taxon>Fungi incertae sedis</taxon>
        <taxon>Mucoromycota</taxon>
        <taxon>Glomeromycotina</taxon>
        <taxon>Glomeromycetes</taxon>
        <taxon>Diversisporales</taxon>
        <taxon>Gigasporaceae</taxon>
        <taxon>Cetraspora</taxon>
    </lineage>
</organism>
<evidence type="ECO:0000313" key="3">
    <source>
        <dbReference type="Proteomes" id="UP000789759"/>
    </source>
</evidence>
<comment type="caution">
    <text evidence="2">The sequence shown here is derived from an EMBL/GenBank/DDBJ whole genome shotgun (WGS) entry which is preliminary data.</text>
</comment>
<feature type="non-terminal residue" evidence="2">
    <location>
        <position position="40"/>
    </location>
</feature>
<keyword evidence="3" id="KW-1185">Reference proteome</keyword>
<sequence length="40" mass="4738">IDNLTNYNRINMPTVKHEHGQPSNNKYIHGKDENKTFLKK</sequence>
<dbReference type="Proteomes" id="UP000789759">
    <property type="component" value="Unassembled WGS sequence"/>
</dbReference>
<gene>
    <name evidence="2" type="ORF">CPELLU_LOCUS21106</name>
</gene>
<proteinExistence type="predicted"/>
<reference evidence="2" key="1">
    <citation type="submission" date="2021-06" db="EMBL/GenBank/DDBJ databases">
        <authorList>
            <person name="Kallberg Y."/>
            <person name="Tangrot J."/>
            <person name="Rosling A."/>
        </authorList>
    </citation>
    <scope>NUCLEOTIDE SEQUENCE</scope>
    <source>
        <strain evidence="2">FL966</strain>
    </source>
</reference>
<feature type="region of interest" description="Disordered" evidence="1">
    <location>
        <begin position="14"/>
        <end position="40"/>
    </location>
</feature>
<feature type="non-terminal residue" evidence="2">
    <location>
        <position position="1"/>
    </location>
</feature>
<dbReference type="AlphaFoldDB" id="A0A9N9PLD9"/>
<name>A0A9N9PLD9_9GLOM</name>